<dbReference type="Pfam" id="PF13302">
    <property type="entry name" value="Acetyltransf_3"/>
    <property type="match status" value="1"/>
</dbReference>
<name>A0ABS2CGP3_9MICO</name>
<evidence type="ECO:0000313" key="2">
    <source>
        <dbReference type="EMBL" id="MBM6399036.1"/>
    </source>
</evidence>
<dbReference type="SUPFAM" id="SSF55729">
    <property type="entry name" value="Acyl-CoA N-acyltransferases (Nat)"/>
    <property type="match status" value="1"/>
</dbReference>
<dbReference type="InterPro" id="IPR016181">
    <property type="entry name" value="Acyl_CoA_acyltransferase"/>
</dbReference>
<evidence type="ECO:0000259" key="1">
    <source>
        <dbReference type="PROSITE" id="PS51186"/>
    </source>
</evidence>
<accession>A0ABS2CGP3</accession>
<dbReference type="PANTHER" id="PTHR43441">
    <property type="entry name" value="RIBOSOMAL-PROTEIN-SERINE ACETYLTRANSFERASE"/>
    <property type="match status" value="1"/>
</dbReference>
<keyword evidence="3" id="KW-1185">Reference proteome</keyword>
<sequence length="185" mass="19945">MTPLRWPATDPVAGRVRLRAFRDTDLPMVLDLATDPYVPRISTLPADADEAAALAYIGRQHGRLAEGRGFSFCVALTDDSAAVGTAGLWVDDLGHGRFRGGYTIAPGRRGHGLAGDALRALTAFAWTLEVAHRVELYVEPWNVASLRTAERAGYVCEGLLRDHHRIGGAWCDMVLLAALRPVSGG</sequence>
<dbReference type="RefSeq" id="WP_204129524.1">
    <property type="nucleotide sequence ID" value="NZ_JAFDVD010000003.1"/>
</dbReference>
<evidence type="ECO:0000313" key="3">
    <source>
        <dbReference type="Proteomes" id="UP001430172"/>
    </source>
</evidence>
<dbReference type="InterPro" id="IPR051908">
    <property type="entry name" value="Ribosomal_N-acetyltransferase"/>
</dbReference>
<dbReference type="PROSITE" id="PS51186">
    <property type="entry name" value="GNAT"/>
    <property type="match status" value="1"/>
</dbReference>
<proteinExistence type="predicted"/>
<reference evidence="2" key="1">
    <citation type="submission" date="2021-02" db="EMBL/GenBank/DDBJ databases">
        <title>Phycicoccus sp. MQZ13P-5T, whole genome shotgun sequence.</title>
        <authorList>
            <person name="Tuo L."/>
        </authorList>
    </citation>
    <scope>NUCLEOTIDE SEQUENCE</scope>
    <source>
        <strain evidence="2">MQZ13P-5</strain>
    </source>
</reference>
<gene>
    <name evidence="2" type="ORF">JQN70_01385</name>
</gene>
<protein>
    <submittedName>
        <fullName evidence="2">GNAT family N-acetyltransferase</fullName>
    </submittedName>
</protein>
<dbReference type="Gene3D" id="3.40.630.30">
    <property type="match status" value="1"/>
</dbReference>
<comment type="caution">
    <text evidence="2">The sequence shown here is derived from an EMBL/GenBank/DDBJ whole genome shotgun (WGS) entry which is preliminary data.</text>
</comment>
<dbReference type="PANTHER" id="PTHR43441:SF10">
    <property type="entry name" value="ACETYLTRANSFERASE"/>
    <property type="match status" value="1"/>
</dbReference>
<dbReference type="InterPro" id="IPR000182">
    <property type="entry name" value="GNAT_dom"/>
</dbReference>
<dbReference type="EMBL" id="JAFDVD010000003">
    <property type="protein sequence ID" value="MBM6399036.1"/>
    <property type="molecule type" value="Genomic_DNA"/>
</dbReference>
<feature type="domain" description="N-acetyltransferase" evidence="1">
    <location>
        <begin position="16"/>
        <end position="178"/>
    </location>
</feature>
<dbReference type="Proteomes" id="UP001430172">
    <property type="component" value="Unassembled WGS sequence"/>
</dbReference>
<organism evidence="2 3">
    <name type="scientific">Phycicoccus sonneratiae</name>
    <dbReference type="NCBI Taxonomy" id="2807628"/>
    <lineage>
        <taxon>Bacteria</taxon>
        <taxon>Bacillati</taxon>
        <taxon>Actinomycetota</taxon>
        <taxon>Actinomycetes</taxon>
        <taxon>Micrococcales</taxon>
        <taxon>Intrasporangiaceae</taxon>
        <taxon>Phycicoccus</taxon>
    </lineage>
</organism>